<dbReference type="FunFam" id="2.10.110.10:FF:000112">
    <property type="entry name" value="Rho GTPase activator (Lrg11)"/>
    <property type="match status" value="1"/>
</dbReference>
<evidence type="ECO:0000259" key="9">
    <source>
        <dbReference type="PROSITE" id="PS50238"/>
    </source>
</evidence>
<dbReference type="PANTHER" id="PTHR24215">
    <property type="entry name" value="RHO-GTPASE-ACTIVATING PROTEIN LRG1"/>
    <property type="match status" value="1"/>
</dbReference>
<dbReference type="GO" id="GO:0046872">
    <property type="term" value="F:metal ion binding"/>
    <property type="evidence" value="ECO:0007669"/>
    <property type="project" value="UniProtKB-KW"/>
</dbReference>
<sequence>MASDYDHGAPDDRLQAHPAAPMELGYPGDRGWQQQQQQQQQHNGGRRTPDNSYRTQQHSRSPGSRTPGRDGEPRRSGERSRSKGRGGRSASGQQRICKKCGEPLTGQFVRALDGTFHLDCFKCRDCGQIVASKFFPVDDENGEGQYPLCETDYFRRLGLLCYKCGGALRGSYITALDRKYHVDHFTCSLCPTVFGAQDSYYEHDGNVYCHYHYSTQFAQRCNGCQTAILKQFVEIYRNGQNQHWHPECYMIHKFWNVRLTQPSDSSEGPQETDDPAAREIIREEEERMEEKVYRIWSVLSTFEESSAACISDMLLHVSNGAYVDGVLVAKKFIWHVEILFQSADRLDYSMDQLKLKGLSYGREAKLLCKKIVSFFSLLSKTQDTGARKLGVTQELLSLVTGLAHYLKLLIRICLQGALRLEKESKSSDGIYQFLDDLSELDTAKPDDNTLQAITGNSRLSAKDSDHCALCSKSVEDECAKHSDRRWHIACVSCSRCTRDIGRKLEDAHYNAFDKKIYCNNCIGANNEDMPPFEHVTKLQQYVFLLKVALARLLDILRSNGALPRQDDDQNMDGYGPGEGSRTLAPGEAPYLNSDTRSKSYAGDQREHNRESSYENTLNDVRRLRSTRLDKHLSSSFRKARTSRIMDGPEGRSVRPGSAGEDSGRADGDLQIVEDRRGPNDEGTTDKMFNHQDALTLDDIPRIVAAEQVKEQQYKPGRQELFRSPATDPMGHQRSQSAGREAEIRMGDPMPQRLGRKYFSELSGLEYFIVRHLAVLTLAPAVENEFSLDELLSFIELRKQPTFWKNLGKAFKNDRPKNVKKKGIFGVPLDVIIDKDGAESTDGVGPGTLKIPAIIDDLISSMRKMDLSVEGVFRKNGNIKKLSELCERIDREGCDSINFMDQPVVQVAALLKRYLRELPDPLMTFKLQKLWIAVAKIQDDAKRKQYLHLICCLLPKPHRDCLEILFCFLKWAGSFHQVDEEAGSRMDIKNLATVIAPNILYSSNKAPTLDSDPMFAIVAVNDMITSIEEMCLVPDELMDLVNDPFVFGNTADLTTKDILKRYQDRMGQRSGLGGDVSEVFNRPDNSTRPPPRRVETDPALWQQQESSVRPVQDPPMPIPPFNPANPGTPPQRWRAQQEENSHPSPYSGGGQFEHSDAEGPTEAQKREWRQSGGVWGRQNGGVGVGGNL</sequence>
<feature type="domain" description="LIM zinc-binding" evidence="8">
    <location>
        <begin position="465"/>
        <end position="528"/>
    </location>
</feature>
<evidence type="ECO:0000256" key="3">
    <source>
        <dbReference type="ARBA" id="ARBA00022737"/>
    </source>
</evidence>
<feature type="domain" description="Rho-GAP" evidence="9">
    <location>
        <begin position="826"/>
        <end position="1030"/>
    </location>
</feature>
<dbReference type="Gene3D" id="1.10.555.10">
    <property type="entry name" value="Rho GTPase activation protein"/>
    <property type="match status" value="1"/>
</dbReference>
<dbReference type="SUPFAM" id="SSF57716">
    <property type="entry name" value="Glucocorticoid receptor-like (DNA-binding domain)"/>
    <property type="match status" value="3"/>
</dbReference>
<gene>
    <name evidence="10" type="primary">Rga1</name>
    <name evidence="10" type="ORF">CSHISOI_00022</name>
</gene>
<evidence type="ECO:0000256" key="1">
    <source>
        <dbReference type="ARBA" id="ARBA00004123"/>
    </source>
</evidence>
<feature type="domain" description="LIM zinc-binding" evidence="8">
    <location>
        <begin position="95"/>
        <end position="156"/>
    </location>
</feature>
<reference evidence="10 11" key="1">
    <citation type="journal article" date="2019" name="Sci. Rep.">
        <title>Colletotrichum shisoi sp. nov., an anthracnose pathogen of Perilla frutescens in Japan: molecular phylogenetic, morphological and genomic evidence.</title>
        <authorList>
            <person name="Gan P."/>
            <person name="Tsushima A."/>
            <person name="Hiroyama R."/>
            <person name="Narusaka M."/>
            <person name="Takano Y."/>
            <person name="Narusaka Y."/>
            <person name="Kawaradani M."/>
            <person name="Damm U."/>
            <person name="Shirasu K."/>
        </authorList>
    </citation>
    <scope>NUCLEOTIDE SEQUENCE [LARGE SCALE GENOMIC DNA]</scope>
    <source>
        <strain evidence="10 11">PG-2018a</strain>
    </source>
</reference>
<keyword evidence="11" id="KW-1185">Reference proteome</keyword>
<dbReference type="GO" id="GO:0005634">
    <property type="term" value="C:nucleus"/>
    <property type="evidence" value="ECO:0007669"/>
    <property type="project" value="UniProtKB-SubCell"/>
</dbReference>
<keyword evidence="4 6" id="KW-0862">Zinc</keyword>
<dbReference type="Gene3D" id="2.10.110.10">
    <property type="entry name" value="Cysteine Rich Protein"/>
    <property type="match status" value="4"/>
</dbReference>
<dbReference type="EMBL" id="PUHP01000001">
    <property type="protein sequence ID" value="TQN75405.1"/>
    <property type="molecule type" value="Genomic_DNA"/>
</dbReference>
<dbReference type="PANTHER" id="PTHR24215:SF10">
    <property type="entry name" value="RHO-GTPASE-ACTIVATING PROTEIN LRG1"/>
    <property type="match status" value="1"/>
</dbReference>
<protein>
    <submittedName>
        <fullName evidence="10">Rho-type GTPase-activating protein 1</fullName>
    </submittedName>
</protein>
<dbReference type="PROSITE" id="PS50023">
    <property type="entry name" value="LIM_DOMAIN_2"/>
    <property type="match status" value="3"/>
</dbReference>
<keyword evidence="5" id="KW-0539">Nucleus</keyword>
<dbReference type="AlphaFoldDB" id="A0A5Q4C7W6"/>
<dbReference type="SMART" id="SM00324">
    <property type="entry name" value="RhoGAP"/>
    <property type="match status" value="1"/>
</dbReference>
<dbReference type="GO" id="GO:0030036">
    <property type="term" value="P:actin cytoskeleton organization"/>
    <property type="evidence" value="ECO:0007669"/>
    <property type="project" value="TreeGrafter"/>
</dbReference>
<feature type="compositionally biased region" description="Basic and acidic residues" evidence="7">
    <location>
        <begin position="661"/>
        <end position="686"/>
    </location>
</feature>
<dbReference type="CDD" id="cd09392">
    <property type="entry name" value="LIM2_Lrg1p_like"/>
    <property type="match status" value="1"/>
</dbReference>
<feature type="region of interest" description="Disordered" evidence="7">
    <location>
        <begin position="1065"/>
        <end position="1187"/>
    </location>
</feature>
<name>A0A5Q4C7W6_9PEZI</name>
<dbReference type="InterPro" id="IPR000198">
    <property type="entry name" value="RhoGAP_dom"/>
</dbReference>
<evidence type="ECO:0000256" key="2">
    <source>
        <dbReference type="ARBA" id="ARBA00022723"/>
    </source>
</evidence>
<dbReference type="GO" id="GO:0005737">
    <property type="term" value="C:cytoplasm"/>
    <property type="evidence" value="ECO:0007669"/>
    <property type="project" value="TreeGrafter"/>
</dbReference>
<feature type="region of interest" description="Disordered" evidence="7">
    <location>
        <begin position="1"/>
        <end position="94"/>
    </location>
</feature>
<keyword evidence="2 6" id="KW-0479">Metal-binding</keyword>
<dbReference type="OrthoDB" id="20689at2759"/>
<accession>A0A5Q4C7W6</accession>
<dbReference type="InterPro" id="IPR001781">
    <property type="entry name" value="Znf_LIM"/>
</dbReference>
<evidence type="ECO:0000256" key="5">
    <source>
        <dbReference type="ARBA" id="ARBA00023242"/>
    </source>
</evidence>
<keyword evidence="3" id="KW-0677">Repeat</keyword>
<feature type="compositionally biased region" description="Gly residues" evidence="7">
    <location>
        <begin position="1172"/>
        <end position="1187"/>
    </location>
</feature>
<dbReference type="SUPFAM" id="SSF48350">
    <property type="entry name" value="GTPase activation domain, GAP"/>
    <property type="match status" value="1"/>
</dbReference>
<evidence type="ECO:0000256" key="4">
    <source>
        <dbReference type="ARBA" id="ARBA00022833"/>
    </source>
</evidence>
<feature type="region of interest" description="Disordered" evidence="7">
    <location>
        <begin position="561"/>
        <end position="686"/>
    </location>
</feature>
<feature type="compositionally biased region" description="Basic and acidic residues" evidence="7">
    <location>
        <begin position="619"/>
        <end position="632"/>
    </location>
</feature>
<organism evidence="10 11">
    <name type="scientific">Colletotrichum shisoi</name>
    <dbReference type="NCBI Taxonomy" id="2078593"/>
    <lineage>
        <taxon>Eukaryota</taxon>
        <taxon>Fungi</taxon>
        <taxon>Dikarya</taxon>
        <taxon>Ascomycota</taxon>
        <taxon>Pezizomycotina</taxon>
        <taxon>Sordariomycetes</taxon>
        <taxon>Hypocreomycetidae</taxon>
        <taxon>Glomerellales</taxon>
        <taxon>Glomerellaceae</taxon>
        <taxon>Colletotrichum</taxon>
        <taxon>Colletotrichum destructivum species complex</taxon>
    </lineage>
</organism>
<dbReference type="GO" id="GO:0007165">
    <property type="term" value="P:signal transduction"/>
    <property type="evidence" value="ECO:0007669"/>
    <property type="project" value="InterPro"/>
</dbReference>
<dbReference type="Pfam" id="PF00620">
    <property type="entry name" value="RhoGAP"/>
    <property type="match status" value="1"/>
</dbReference>
<dbReference type="FunFam" id="2.10.110.10:FF:000058">
    <property type="entry name" value="Rho GTPase activator Lrg11"/>
    <property type="match status" value="1"/>
</dbReference>
<feature type="compositionally biased region" description="Basic and acidic residues" evidence="7">
    <location>
        <begin position="603"/>
        <end position="612"/>
    </location>
</feature>
<feature type="compositionally biased region" description="Polar residues" evidence="7">
    <location>
        <begin position="50"/>
        <end position="64"/>
    </location>
</feature>
<comment type="caution">
    <text evidence="10">The sequence shown here is derived from an EMBL/GenBank/DDBJ whole genome shotgun (WGS) entry which is preliminary data.</text>
</comment>
<comment type="subcellular location">
    <subcellularLocation>
        <location evidence="1">Nucleus</location>
    </subcellularLocation>
</comment>
<dbReference type="SMART" id="SM00132">
    <property type="entry name" value="LIM"/>
    <property type="match status" value="3"/>
</dbReference>
<dbReference type="PROSITE" id="PS00478">
    <property type="entry name" value="LIM_DOMAIN_1"/>
    <property type="match status" value="3"/>
</dbReference>
<feature type="domain" description="LIM zinc-binding" evidence="8">
    <location>
        <begin position="159"/>
        <end position="219"/>
    </location>
</feature>
<dbReference type="PROSITE" id="PS50238">
    <property type="entry name" value="RHOGAP"/>
    <property type="match status" value="1"/>
</dbReference>
<feature type="compositionally biased region" description="Basic and acidic residues" evidence="7">
    <location>
        <begin position="1152"/>
        <end position="1168"/>
    </location>
</feature>
<feature type="region of interest" description="Disordered" evidence="7">
    <location>
        <begin position="721"/>
        <end position="741"/>
    </location>
</feature>
<evidence type="ECO:0000313" key="11">
    <source>
        <dbReference type="Proteomes" id="UP000326340"/>
    </source>
</evidence>
<dbReference type="GO" id="GO:0030695">
    <property type="term" value="F:GTPase regulator activity"/>
    <property type="evidence" value="ECO:0007669"/>
    <property type="project" value="UniProtKB-ARBA"/>
</dbReference>
<feature type="compositionally biased region" description="Basic and acidic residues" evidence="7">
    <location>
        <begin position="1"/>
        <end position="15"/>
    </location>
</feature>
<feature type="compositionally biased region" description="Pro residues" evidence="7">
    <location>
        <begin position="1111"/>
        <end position="1128"/>
    </location>
</feature>
<evidence type="ECO:0000256" key="7">
    <source>
        <dbReference type="SAM" id="MobiDB-lite"/>
    </source>
</evidence>
<dbReference type="CDD" id="cd09393">
    <property type="entry name" value="LIM3_Lrg1p_like"/>
    <property type="match status" value="1"/>
</dbReference>
<dbReference type="Proteomes" id="UP000326340">
    <property type="component" value="Unassembled WGS sequence"/>
</dbReference>
<keyword evidence="6" id="KW-0440">LIM domain</keyword>
<proteinExistence type="predicted"/>
<evidence type="ECO:0000313" key="10">
    <source>
        <dbReference type="EMBL" id="TQN75405.1"/>
    </source>
</evidence>
<feature type="compositionally biased region" description="Basic and acidic residues" evidence="7">
    <location>
        <begin position="67"/>
        <end position="81"/>
    </location>
</feature>
<dbReference type="CDD" id="cd09391">
    <property type="entry name" value="LIM1_Lrg1p_like"/>
    <property type="match status" value="1"/>
</dbReference>
<evidence type="ECO:0000259" key="8">
    <source>
        <dbReference type="PROSITE" id="PS50023"/>
    </source>
</evidence>
<evidence type="ECO:0000256" key="6">
    <source>
        <dbReference type="PROSITE-ProRule" id="PRU00125"/>
    </source>
</evidence>
<dbReference type="Pfam" id="PF00412">
    <property type="entry name" value="LIM"/>
    <property type="match status" value="3"/>
</dbReference>
<dbReference type="InterPro" id="IPR008936">
    <property type="entry name" value="Rho_GTPase_activation_prot"/>
</dbReference>